<sequence>MIDSSPSSSWKRRRFVAVSPMESELAKARLAAAREKYGRDIRVFETSVASATPANVSDMEETDDFYEFTAEDYYRILGSKKDDKHLKTKKIRDAELAARRSRMTKAVIRVRFPDNYTLEVSFHPSETIQSLFDLLSKVVARPDLPFYLYTTPPKKQIKDFSQDFYSAGFVPGAIVYFAYDVPKGDDGVPYTGPSLQEEVVSLQGLEFVAQQAPAPEPTPEAATTSPSVVPEQTEQKPSEKKKMVKPKWLKM</sequence>
<dbReference type="PANTHER" id="PTHR47557:SF2">
    <property type="entry name" value="PLANT UBX DOMAIN-CONTAINING PROTEIN 1"/>
    <property type="match status" value="1"/>
</dbReference>
<dbReference type="GO" id="GO:0032984">
    <property type="term" value="P:protein-containing complex disassembly"/>
    <property type="evidence" value="ECO:0007669"/>
    <property type="project" value="InterPro"/>
</dbReference>
<dbReference type="Pfam" id="PF00789">
    <property type="entry name" value="UBX"/>
    <property type="match status" value="1"/>
</dbReference>
<evidence type="ECO:0000313" key="5">
    <source>
        <dbReference type="Proteomes" id="UP001190926"/>
    </source>
</evidence>
<organism evidence="4 5">
    <name type="scientific">Perilla frutescens var. hirtella</name>
    <name type="common">Perilla citriodora</name>
    <name type="synonym">Perilla setoyensis</name>
    <dbReference type="NCBI Taxonomy" id="608512"/>
    <lineage>
        <taxon>Eukaryota</taxon>
        <taxon>Viridiplantae</taxon>
        <taxon>Streptophyta</taxon>
        <taxon>Embryophyta</taxon>
        <taxon>Tracheophyta</taxon>
        <taxon>Spermatophyta</taxon>
        <taxon>Magnoliopsida</taxon>
        <taxon>eudicotyledons</taxon>
        <taxon>Gunneridae</taxon>
        <taxon>Pentapetalae</taxon>
        <taxon>asterids</taxon>
        <taxon>lamiids</taxon>
        <taxon>Lamiales</taxon>
        <taxon>Lamiaceae</taxon>
        <taxon>Nepetoideae</taxon>
        <taxon>Elsholtzieae</taxon>
        <taxon>Perilla</taxon>
    </lineage>
</organism>
<accession>A0AAD4JDA5</accession>
<feature type="domain" description="UBX" evidence="3">
    <location>
        <begin position="101"/>
        <end position="177"/>
    </location>
</feature>
<feature type="compositionally biased region" description="Low complexity" evidence="2">
    <location>
        <begin position="210"/>
        <end position="227"/>
    </location>
</feature>
<dbReference type="AlphaFoldDB" id="A0AAD4JDA5"/>
<dbReference type="PROSITE" id="PS50033">
    <property type="entry name" value="UBX"/>
    <property type="match status" value="1"/>
</dbReference>
<gene>
    <name evidence="4" type="ORF">C2S53_009486</name>
</gene>
<dbReference type="InterPro" id="IPR029071">
    <property type="entry name" value="Ubiquitin-like_domsf"/>
</dbReference>
<name>A0AAD4JDA5_PERFH</name>
<proteinExistence type="predicted"/>
<keyword evidence="5" id="KW-1185">Reference proteome</keyword>
<dbReference type="CDD" id="cd16118">
    <property type="entry name" value="UBX2_UBXN9"/>
    <property type="match status" value="1"/>
</dbReference>
<evidence type="ECO:0000256" key="1">
    <source>
        <dbReference type="ARBA" id="ARBA00022786"/>
    </source>
</evidence>
<dbReference type="Gene3D" id="3.10.20.90">
    <property type="entry name" value="Phosphatidylinositol 3-kinase Catalytic Subunit, Chain A, domain 1"/>
    <property type="match status" value="1"/>
</dbReference>
<dbReference type="Proteomes" id="UP001190926">
    <property type="component" value="Unassembled WGS sequence"/>
</dbReference>
<reference evidence="4 5" key="1">
    <citation type="journal article" date="2021" name="Nat. Commun.">
        <title>Incipient diploidization of the medicinal plant Perilla within 10,000 years.</title>
        <authorList>
            <person name="Zhang Y."/>
            <person name="Shen Q."/>
            <person name="Leng L."/>
            <person name="Zhang D."/>
            <person name="Chen S."/>
            <person name="Shi Y."/>
            <person name="Ning Z."/>
            <person name="Chen S."/>
        </authorList>
    </citation>
    <scope>NUCLEOTIDE SEQUENCE [LARGE SCALE GENOMIC DNA]</scope>
    <source>
        <strain evidence="5">cv. PC099</strain>
    </source>
</reference>
<dbReference type="InterPro" id="IPR001012">
    <property type="entry name" value="UBX_dom"/>
</dbReference>
<evidence type="ECO:0000259" key="3">
    <source>
        <dbReference type="PROSITE" id="PS50033"/>
    </source>
</evidence>
<feature type="compositionally biased region" description="Basic residues" evidence="2">
    <location>
        <begin position="242"/>
        <end position="251"/>
    </location>
</feature>
<protein>
    <submittedName>
        <fullName evidence="4">Plant UBX domain-containing protein 1</fullName>
    </submittedName>
</protein>
<dbReference type="InterPro" id="IPR044232">
    <property type="entry name" value="PUX1"/>
</dbReference>
<dbReference type="PANTHER" id="PTHR47557">
    <property type="entry name" value="PLANT UBX DOMAIN-CONTAINING PROTEIN 1"/>
    <property type="match status" value="1"/>
</dbReference>
<evidence type="ECO:0000313" key="4">
    <source>
        <dbReference type="EMBL" id="KAH6831291.1"/>
    </source>
</evidence>
<dbReference type="SUPFAM" id="SSF54236">
    <property type="entry name" value="Ubiquitin-like"/>
    <property type="match status" value="1"/>
</dbReference>
<comment type="caution">
    <text evidence="4">The sequence shown here is derived from an EMBL/GenBank/DDBJ whole genome shotgun (WGS) entry which is preliminary data.</text>
</comment>
<keyword evidence="1" id="KW-0833">Ubl conjugation pathway</keyword>
<evidence type="ECO:0000256" key="2">
    <source>
        <dbReference type="SAM" id="MobiDB-lite"/>
    </source>
</evidence>
<feature type="region of interest" description="Disordered" evidence="2">
    <location>
        <begin position="210"/>
        <end position="251"/>
    </location>
</feature>
<dbReference type="GO" id="GO:0051117">
    <property type="term" value="F:ATPase binding"/>
    <property type="evidence" value="ECO:0007669"/>
    <property type="project" value="InterPro"/>
</dbReference>
<dbReference type="EMBL" id="SDAM02000091">
    <property type="protein sequence ID" value="KAH6831291.1"/>
    <property type="molecule type" value="Genomic_DNA"/>
</dbReference>